<evidence type="ECO:0000256" key="5">
    <source>
        <dbReference type="ARBA" id="ARBA00023004"/>
    </source>
</evidence>
<keyword evidence="13" id="KW-1185">Reference proteome</keyword>
<comment type="similarity">
    <text evidence="9">Belongs to the Bfd family.</text>
</comment>
<dbReference type="InterPro" id="IPR041854">
    <property type="entry name" value="BFD-like_2Fe2S-bd_dom_sf"/>
</dbReference>
<feature type="domain" description="BFD-like [2Fe-2S]-binding" evidence="11">
    <location>
        <begin position="2"/>
        <end position="51"/>
    </location>
</feature>
<feature type="region of interest" description="Disordered" evidence="10">
    <location>
        <begin position="52"/>
        <end position="73"/>
    </location>
</feature>
<dbReference type="GO" id="GO:0046872">
    <property type="term" value="F:metal ion binding"/>
    <property type="evidence" value="ECO:0007669"/>
    <property type="project" value="UniProtKB-KW"/>
</dbReference>
<dbReference type="Pfam" id="PF04324">
    <property type="entry name" value="Fer2_BFD"/>
    <property type="match status" value="1"/>
</dbReference>
<dbReference type="PANTHER" id="PTHR37424:SF1">
    <property type="entry name" value="BACTERIOFERRITIN-ASSOCIATED FERREDOXIN"/>
    <property type="match status" value="1"/>
</dbReference>
<organism evidence="12 13">
    <name type="scientific">Ectothiorhodospira mobilis</name>
    <dbReference type="NCBI Taxonomy" id="195064"/>
    <lineage>
        <taxon>Bacteria</taxon>
        <taxon>Pseudomonadati</taxon>
        <taxon>Pseudomonadota</taxon>
        <taxon>Gammaproteobacteria</taxon>
        <taxon>Chromatiales</taxon>
        <taxon>Ectothiorhodospiraceae</taxon>
        <taxon>Ectothiorhodospira</taxon>
    </lineage>
</organism>
<dbReference type="InterPro" id="IPR007419">
    <property type="entry name" value="BFD-like_2Fe2S-bd_dom"/>
</dbReference>
<evidence type="ECO:0000256" key="1">
    <source>
        <dbReference type="ARBA" id="ARBA00022448"/>
    </source>
</evidence>
<keyword evidence="1" id="KW-0813">Transport</keyword>
<evidence type="ECO:0000256" key="4">
    <source>
        <dbReference type="ARBA" id="ARBA00022982"/>
    </source>
</evidence>
<proteinExistence type="inferred from homology"/>
<sequence length="73" mass="7958">MYVCLCRQVTDRAIRRAIAEGADSLEALQAQLGVCLECGRCTAQVEALLQEAREQRRPEGQGEGMSIPASPPR</sequence>
<evidence type="ECO:0000256" key="6">
    <source>
        <dbReference type="ARBA" id="ARBA00023014"/>
    </source>
</evidence>
<keyword evidence="5" id="KW-0408">Iron</keyword>
<gene>
    <name evidence="12" type="ORF">SAMN05421721_10499</name>
</gene>
<dbReference type="EMBL" id="FOUO01000004">
    <property type="protein sequence ID" value="SFM38656.1"/>
    <property type="molecule type" value="Genomic_DNA"/>
</dbReference>
<evidence type="ECO:0000259" key="11">
    <source>
        <dbReference type="Pfam" id="PF04324"/>
    </source>
</evidence>
<keyword evidence="3" id="KW-0479">Metal-binding</keyword>
<dbReference type="Proteomes" id="UP000199556">
    <property type="component" value="Unassembled WGS sequence"/>
</dbReference>
<dbReference type="InterPro" id="IPR052371">
    <property type="entry name" value="BFD-associated_ferredoxin"/>
</dbReference>
<evidence type="ECO:0000256" key="8">
    <source>
        <dbReference type="ARBA" id="ARBA00039386"/>
    </source>
</evidence>
<protein>
    <recommendedName>
        <fullName evidence="8">Bacterioferritin-associated ferredoxin</fullName>
    </recommendedName>
</protein>
<dbReference type="PANTHER" id="PTHR37424">
    <property type="entry name" value="BACTERIOFERRITIN-ASSOCIATED FERREDOXIN"/>
    <property type="match status" value="1"/>
</dbReference>
<evidence type="ECO:0000313" key="12">
    <source>
        <dbReference type="EMBL" id="SFM38656.1"/>
    </source>
</evidence>
<evidence type="ECO:0000256" key="7">
    <source>
        <dbReference type="ARBA" id="ARBA00034078"/>
    </source>
</evidence>
<dbReference type="Gene3D" id="1.10.10.1100">
    <property type="entry name" value="BFD-like [2Fe-2S]-binding domain"/>
    <property type="match status" value="1"/>
</dbReference>
<reference evidence="12 13" key="1">
    <citation type="submission" date="2016-10" db="EMBL/GenBank/DDBJ databases">
        <authorList>
            <person name="de Groot N.N."/>
        </authorList>
    </citation>
    <scope>NUCLEOTIDE SEQUENCE [LARGE SCALE GENOMIC DNA]</scope>
    <source>
        <strain evidence="12 13">DSM 4180</strain>
    </source>
</reference>
<dbReference type="STRING" id="195064.SAMN05421721_10499"/>
<evidence type="ECO:0000256" key="9">
    <source>
        <dbReference type="ARBA" id="ARBA00046332"/>
    </source>
</evidence>
<dbReference type="OrthoDB" id="9815350at2"/>
<keyword evidence="6" id="KW-0411">Iron-sulfur</keyword>
<comment type="cofactor">
    <cofactor evidence="7">
        <name>[2Fe-2S] cluster</name>
        <dbReference type="ChEBI" id="CHEBI:190135"/>
    </cofactor>
</comment>
<keyword evidence="4" id="KW-0249">Electron transport</keyword>
<evidence type="ECO:0000313" key="13">
    <source>
        <dbReference type="Proteomes" id="UP000199556"/>
    </source>
</evidence>
<dbReference type="AlphaFoldDB" id="A0A1I4QFV4"/>
<evidence type="ECO:0000256" key="2">
    <source>
        <dbReference type="ARBA" id="ARBA00022714"/>
    </source>
</evidence>
<evidence type="ECO:0000256" key="10">
    <source>
        <dbReference type="SAM" id="MobiDB-lite"/>
    </source>
</evidence>
<dbReference type="RefSeq" id="WP_090484008.1">
    <property type="nucleotide sequence ID" value="NZ_FOUO01000004.1"/>
</dbReference>
<dbReference type="GO" id="GO:0051537">
    <property type="term" value="F:2 iron, 2 sulfur cluster binding"/>
    <property type="evidence" value="ECO:0007669"/>
    <property type="project" value="UniProtKB-KW"/>
</dbReference>
<evidence type="ECO:0000256" key="3">
    <source>
        <dbReference type="ARBA" id="ARBA00022723"/>
    </source>
</evidence>
<keyword evidence="2" id="KW-0001">2Fe-2S</keyword>
<accession>A0A1I4QFV4</accession>
<name>A0A1I4QFV4_ECTMO</name>